<keyword evidence="2" id="KW-1185">Reference proteome</keyword>
<reference evidence="1 2" key="1">
    <citation type="submission" date="2021-03" db="EMBL/GenBank/DDBJ databases">
        <title>Whole genome sequence of Jiella sp. MQZ13P-4.</title>
        <authorList>
            <person name="Tuo L."/>
        </authorList>
    </citation>
    <scope>NUCLEOTIDE SEQUENCE [LARGE SCALE GENOMIC DNA]</scope>
    <source>
        <strain evidence="1 2">MQZ13P-4</strain>
    </source>
</reference>
<proteinExistence type="predicted"/>
<dbReference type="Pfam" id="PF11684">
    <property type="entry name" value="DUF3280"/>
    <property type="match status" value="1"/>
</dbReference>
<protein>
    <submittedName>
        <fullName evidence="1">DUF3280 domain-containing protein</fullName>
    </submittedName>
</protein>
<organism evidence="1 2">
    <name type="scientific">Jiella sonneratiae</name>
    <dbReference type="NCBI Taxonomy" id="2816856"/>
    <lineage>
        <taxon>Bacteria</taxon>
        <taxon>Pseudomonadati</taxon>
        <taxon>Pseudomonadota</taxon>
        <taxon>Alphaproteobacteria</taxon>
        <taxon>Hyphomicrobiales</taxon>
        <taxon>Aurantimonadaceae</taxon>
        <taxon>Jiella</taxon>
    </lineage>
</organism>
<comment type="caution">
    <text evidence="1">The sequence shown here is derived from an EMBL/GenBank/DDBJ whole genome shotgun (WGS) entry which is preliminary data.</text>
</comment>
<evidence type="ECO:0000313" key="1">
    <source>
        <dbReference type="EMBL" id="MBO0903483.1"/>
    </source>
</evidence>
<dbReference type="Proteomes" id="UP000664288">
    <property type="component" value="Unassembled WGS sequence"/>
</dbReference>
<dbReference type="EMBL" id="JAFMPY010000006">
    <property type="protein sequence ID" value="MBO0903483.1"/>
    <property type="molecule type" value="Genomic_DNA"/>
</dbReference>
<evidence type="ECO:0000313" key="2">
    <source>
        <dbReference type="Proteomes" id="UP000664288"/>
    </source>
</evidence>
<accession>A0ABS3J1F3</accession>
<name>A0ABS3J1F3_9HYPH</name>
<sequence length="182" mass="19488">MPVPPICHGAELIRQARFFPVMLLALTVAAPAVAAERGVAVFKFQLIDSSLEGAMTGRDEAQQARLRRMAPELRRDIAGLNGYDVVDVAPVAPKAEAANLQSCGNCAIGFARTVGADVAVVGTVQKVSNLILNINAYAFDVGTGKEIARGSADIRSNTDESWDRGLAYLFENFLKKQLEAAR</sequence>
<dbReference type="InterPro" id="IPR021698">
    <property type="entry name" value="DUF3280"/>
</dbReference>
<gene>
    <name evidence="1" type="ORF">J1C47_07495</name>
</gene>